<feature type="compositionally biased region" description="Polar residues" evidence="10">
    <location>
        <begin position="295"/>
        <end position="310"/>
    </location>
</feature>
<evidence type="ECO:0000256" key="4">
    <source>
        <dbReference type="ARBA" id="ARBA00022525"/>
    </source>
</evidence>
<evidence type="ECO:0000256" key="7">
    <source>
        <dbReference type="ARBA" id="ARBA00023157"/>
    </source>
</evidence>
<name>A0A7C8IWW3_9PEZI</name>
<dbReference type="PROSITE" id="PS52012">
    <property type="entry name" value="CFEM"/>
    <property type="match status" value="1"/>
</dbReference>
<dbReference type="GO" id="GO:0005576">
    <property type="term" value="C:extracellular region"/>
    <property type="evidence" value="ECO:0007669"/>
    <property type="project" value="UniProtKB-SubCell"/>
</dbReference>
<comment type="similarity">
    <text evidence="3">Belongs to the RBT5 family.</text>
</comment>
<evidence type="ECO:0000256" key="1">
    <source>
        <dbReference type="ARBA" id="ARBA00004589"/>
    </source>
</evidence>
<evidence type="ECO:0000256" key="12">
    <source>
        <dbReference type="SAM" id="SignalP"/>
    </source>
</evidence>
<feature type="domain" description="CFEM" evidence="13">
    <location>
        <begin position="1"/>
        <end position="114"/>
    </location>
</feature>
<evidence type="ECO:0000259" key="13">
    <source>
        <dbReference type="PROSITE" id="PS52012"/>
    </source>
</evidence>
<dbReference type="OrthoDB" id="4778251at2759"/>
<feature type="chain" id="PRO_5028797363" description="CFEM domain-containing protein" evidence="12">
    <location>
        <begin position="20"/>
        <end position="329"/>
    </location>
</feature>
<dbReference type="AlphaFoldDB" id="A0A7C8IWW3"/>
<dbReference type="InParanoid" id="A0A7C8IWW3"/>
<feature type="compositionally biased region" description="Low complexity" evidence="10">
    <location>
        <begin position="98"/>
        <end position="194"/>
    </location>
</feature>
<dbReference type="GO" id="GO:0098552">
    <property type="term" value="C:side of membrane"/>
    <property type="evidence" value="ECO:0007669"/>
    <property type="project" value="UniProtKB-KW"/>
</dbReference>
<evidence type="ECO:0000256" key="2">
    <source>
        <dbReference type="ARBA" id="ARBA00004613"/>
    </source>
</evidence>
<feature type="compositionally biased region" description="Polar residues" evidence="10">
    <location>
        <begin position="195"/>
        <end position="206"/>
    </location>
</feature>
<keyword evidence="6 12" id="KW-0732">Signal</keyword>
<accession>A0A7C8IWW3</accession>
<keyword evidence="9" id="KW-0479">Metal-binding</keyword>
<keyword evidence="5" id="KW-0336">GPI-anchor</keyword>
<comment type="caution">
    <text evidence="9">Lacks conserved residue(s) required for the propagation of feature annotation.</text>
</comment>
<comment type="subcellular location">
    <subcellularLocation>
        <location evidence="1">Membrane</location>
        <topology evidence="1">Lipid-anchor</topology>
        <topology evidence="1">GPI-anchor</topology>
    </subcellularLocation>
    <subcellularLocation>
        <location evidence="2">Secreted</location>
    </subcellularLocation>
</comment>
<organism evidence="14 15">
    <name type="scientific">Xylaria multiplex</name>
    <dbReference type="NCBI Taxonomy" id="323545"/>
    <lineage>
        <taxon>Eukaryota</taxon>
        <taxon>Fungi</taxon>
        <taxon>Dikarya</taxon>
        <taxon>Ascomycota</taxon>
        <taxon>Pezizomycotina</taxon>
        <taxon>Sordariomycetes</taxon>
        <taxon>Xylariomycetidae</taxon>
        <taxon>Xylariales</taxon>
        <taxon>Xylariaceae</taxon>
        <taxon>Xylaria</taxon>
    </lineage>
</organism>
<gene>
    <name evidence="14" type="ORF">GQX73_g5278</name>
</gene>
<feature type="signal peptide" evidence="12">
    <location>
        <begin position="1"/>
        <end position="19"/>
    </location>
</feature>
<evidence type="ECO:0000256" key="11">
    <source>
        <dbReference type="SAM" id="Phobius"/>
    </source>
</evidence>
<dbReference type="Pfam" id="PF05730">
    <property type="entry name" value="CFEM"/>
    <property type="match status" value="1"/>
</dbReference>
<keyword evidence="9" id="KW-0349">Heme</keyword>
<evidence type="ECO:0000256" key="5">
    <source>
        <dbReference type="ARBA" id="ARBA00022622"/>
    </source>
</evidence>
<feature type="region of interest" description="Disordered" evidence="10">
    <location>
        <begin position="98"/>
        <end position="206"/>
    </location>
</feature>
<dbReference type="InterPro" id="IPR008427">
    <property type="entry name" value="Extracellular_membr_CFEM_dom"/>
</dbReference>
<keyword evidence="15" id="KW-1185">Reference proteome</keyword>
<feature type="binding site" description="axial binding residue" evidence="9">
    <location>
        <position position="48"/>
    </location>
    <ligand>
        <name>heme</name>
        <dbReference type="ChEBI" id="CHEBI:30413"/>
    </ligand>
    <ligandPart>
        <name>Fe</name>
        <dbReference type="ChEBI" id="CHEBI:18248"/>
    </ligandPart>
</feature>
<sequence length="329" mass="32848">MFKQSIAVALVAILGLVSAQDTTPSVCSTGCVTGVFANAAGMGCPNGDTLCVCSKPDSFNDGIRDCITQACAADGPDAQIPLAEAYANKICASAASTPLPAPTSSTAPQPSEAVPTTTEAAPVTTSAAASTSTLVSSAESSSQSSIPSTTAETTETSSSASSAGATTSPVSSQTASASTSASTSVSSSSTVSGSLQPAATSSTSEVTTGLSTAVKAGIGAGVGAAALAAIIITICVCLRRRQRSKTSGRVRNYKISEPMAVSGREFGNDYGRAEAGLPKPIITTLPVHADSAGMATSPTSLYSTNSSDLESNARRYEDMMPRTQPRTMI</sequence>
<keyword evidence="5" id="KW-0325">Glycoprotein</keyword>
<keyword evidence="11" id="KW-1133">Transmembrane helix</keyword>
<evidence type="ECO:0000256" key="9">
    <source>
        <dbReference type="PROSITE-ProRule" id="PRU01356"/>
    </source>
</evidence>
<dbReference type="EMBL" id="WUBL01000053">
    <property type="protein sequence ID" value="KAF2968302.1"/>
    <property type="molecule type" value="Genomic_DNA"/>
</dbReference>
<feature type="disulfide bond" evidence="9">
    <location>
        <begin position="44"/>
        <end position="51"/>
    </location>
</feature>
<evidence type="ECO:0000256" key="6">
    <source>
        <dbReference type="ARBA" id="ARBA00022729"/>
    </source>
</evidence>
<dbReference type="GO" id="GO:0046872">
    <property type="term" value="F:metal ion binding"/>
    <property type="evidence" value="ECO:0007669"/>
    <property type="project" value="UniProtKB-UniRule"/>
</dbReference>
<dbReference type="Proteomes" id="UP000481858">
    <property type="component" value="Unassembled WGS sequence"/>
</dbReference>
<reference evidence="14 15" key="1">
    <citation type="submission" date="2019-12" db="EMBL/GenBank/DDBJ databases">
        <title>Draft genome sequence of the ascomycete Xylaria multiplex DSM 110363.</title>
        <authorList>
            <person name="Buettner E."/>
            <person name="Kellner H."/>
        </authorList>
    </citation>
    <scope>NUCLEOTIDE SEQUENCE [LARGE SCALE GENOMIC DNA]</scope>
    <source>
        <strain evidence="14 15">DSM 110363</strain>
    </source>
</reference>
<keyword evidence="4" id="KW-0964">Secreted</keyword>
<proteinExistence type="inferred from homology"/>
<evidence type="ECO:0000256" key="8">
    <source>
        <dbReference type="ARBA" id="ARBA00023288"/>
    </source>
</evidence>
<keyword evidence="8" id="KW-0449">Lipoprotein</keyword>
<feature type="transmembrane region" description="Helical" evidence="11">
    <location>
        <begin position="216"/>
        <end position="238"/>
    </location>
</feature>
<feature type="compositionally biased region" description="Basic and acidic residues" evidence="10">
    <location>
        <begin position="311"/>
        <end position="320"/>
    </location>
</feature>
<protein>
    <recommendedName>
        <fullName evidence="13">CFEM domain-containing protein</fullName>
    </recommendedName>
</protein>
<keyword evidence="7 9" id="KW-1015">Disulfide bond</keyword>
<keyword evidence="11" id="KW-0472">Membrane</keyword>
<comment type="caution">
    <text evidence="14">The sequence shown here is derived from an EMBL/GenBank/DDBJ whole genome shotgun (WGS) entry which is preliminary data.</text>
</comment>
<evidence type="ECO:0000313" key="15">
    <source>
        <dbReference type="Proteomes" id="UP000481858"/>
    </source>
</evidence>
<feature type="region of interest" description="Disordered" evidence="10">
    <location>
        <begin position="295"/>
        <end position="329"/>
    </location>
</feature>
<evidence type="ECO:0000313" key="14">
    <source>
        <dbReference type="EMBL" id="KAF2968302.1"/>
    </source>
</evidence>
<evidence type="ECO:0000256" key="10">
    <source>
        <dbReference type="SAM" id="MobiDB-lite"/>
    </source>
</evidence>
<evidence type="ECO:0000256" key="3">
    <source>
        <dbReference type="ARBA" id="ARBA00010031"/>
    </source>
</evidence>
<keyword evidence="9" id="KW-0408">Iron</keyword>
<keyword evidence="11" id="KW-0812">Transmembrane</keyword>